<dbReference type="SUPFAM" id="SSF52540">
    <property type="entry name" value="P-loop containing nucleoside triphosphate hydrolases"/>
    <property type="match status" value="1"/>
</dbReference>
<reference evidence="8 9" key="1">
    <citation type="submission" date="2019-06" db="EMBL/GenBank/DDBJ databases">
        <title>Flavibacter putida gen. nov., sp. nov., a novel marine bacterium of the family Flavobacteriaceae isolated from coastal seawater.</title>
        <authorList>
            <person name="Feng X."/>
        </authorList>
    </citation>
    <scope>NUCLEOTIDE SEQUENCE [LARGE SCALE GENOMIC DNA]</scope>
    <source>
        <strain evidence="8 9">PLHSN227</strain>
    </source>
</reference>
<evidence type="ECO:0000256" key="2">
    <source>
        <dbReference type="ARBA" id="ARBA00010393"/>
    </source>
</evidence>
<evidence type="ECO:0000313" key="8">
    <source>
        <dbReference type="EMBL" id="TQD39397.1"/>
    </source>
</evidence>
<feature type="domain" description="PhoH-like protein" evidence="7">
    <location>
        <begin position="108"/>
        <end position="311"/>
    </location>
</feature>
<evidence type="ECO:0000256" key="3">
    <source>
        <dbReference type="ARBA" id="ARBA00022490"/>
    </source>
</evidence>
<evidence type="ECO:0000256" key="5">
    <source>
        <dbReference type="ARBA" id="ARBA00022840"/>
    </source>
</evidence>
<dbReference type="AlphaFoldDB" id="A0A507ZR01"/>
<dbReference type="PANTHER" id="PTHR30473">
    <property type="entry name" value="PROTEIN PHOH"/>
    <property type="match status" value="1"/>
</dbReference>
<comment type="subcellular location">
    <subcellularLocation>
        <location evidence="1">Cytoplasm</location>
    </subcellularLocation>
</comment>
<dbReference type="Gene3D" id="3.40.50.300">
    <property type="entry name" value="P-loop containing nucleotide triphosphate hydrolases"/>
    <property type="match status" value="1"/>
</dbReference>
<evidence type="ECO:0000259" key="7">
    <source>
        <dbReference type="Pfam" id="PF02562"/>
    </source>
</evidence>
<dbReference type="Proteomes" id="UP000317169">
    <property type="component" value="Unassembled WGS sequence"/>
</dbReference>
<gene>
    <name evidence="8" type="ORF">FKR84_05735</name>
</gene>
<comment type="similarity">
    <text evidence="2">Belongs to the PhoH family.</text>
</comment>
<evidence type="ECO:0000256" key="1">
    <source>
        <dbReference type="ARBA" id="ARBA00004496"/>
    </source>
</evidence>
<dbReference type="GO" id="GO:0005524">
    <property type="term" value="F:ATP binding"/>
    <property type="evidence" value="ECO:0007669"/>
    <property type="project" value="UniProtKB-KW"/>
</dbReference>
<dbReference type="PANTHER" id="PTHR30473:SF1">
    <property type="entry name" value="PHOH-LIKE PROTEIN"/>
    <property type="match status" value="1"/>
</dbReference>
<dbReference type="RefSeq" id="WP_141421344.1">
    <property type="nucleotide sequence ID" value="NZ_VIAR01000004.1"/>
</dbReference>
<dbReference type="FunFam" id="3.40.50.300:FF:000013">
    <property type="entry name" value="PhoH family ATPase"/>
    <property type="match status" value="1"/>
</dbReference>
<evidence type="ECO:0000313" key="9">
    <source>
        <dbReference type="Proteomes" id="UP000317169"/>
    </source>
</evidence>
<comment type="caution">
    <text evidence="8">The sequence shown here is derived from an EMBL/GenBank/DDBJ whole genome shotgun (WGS) entry which is preliminary data.</text>
</comment>
<accession>A0A507ZR01</accession>
<dbReference type="GO" id="GO:0005829">
    <property type="term" value="C:cytosol"/>
    <property type="evidence" value="ECO:0007669"/>
    <property type="project" value="TreeGrafter"/>
</dbReference>
<dbReference type="InterPro" id="IPR051451">
    <property type="entry name" value="PhoH2-like"/>
</dbReference>
<keyword evidence="4" id="KW-0547">Nucleotide-binding</keyword>
<evidence type="ECO:0000256" key="6">
    <source>
        <dbReference type="ARBA" id="ARBA00039970"/>
    </source>
</evidence>
<dbReference type="InterPro" id="IPR027417">
    <property type="entry name" value="P-loop_NTPase"/>
</dbReference>
<proteinExistence type="inferred from homology"/>
<organism evidence="8 9">
    <name type="scientific">Haloflavibacter putidus</name>
    <dbReference type="NCBI Taxonomy" id="2576776"/>
    <lineage>
        <taxon>Bacteria</taxon>
        <taxon>Pseudomonadati</taxon>
        <taxon>Bacteroidota</taxon>
        <taxon>Flavobacteriia</taxon>
        <taxon>Flavobacteriales</taxon>
        <taxon>Flavobacteriaceae</taxon>
        <taxon>Haloflavibacter</taxon>
    </lineage>
</organism>
<keyword evidence="3" id="KW-0963">Cytoplasm</keyword>
<keyword evidence="5" id="KW-0067">ATP-binding</keyword>
<dbReference type="EMBL" id="VIAR01000004">
    <property type="protein sequence ID" value="TQD39397.1"/>
    <property type="molecule type" value="Genomic_DNA"/>
</dbReference>
<sequence length="317" mass="35830">MNELTIELSEINPREFFGQQNANIELVKKYFPKLKLVARGNKIKAFGEEEALEEFDKRLAMLMEHFSKFNKLDQNSIERVLTSETKADYETSKESGDVLLHGVNGRLIKAQTANQRKLVELVKDNDMVFAVGPAGTGKTYTSVALAVKALKEKQVRRIILTRPAVEAGENLGFLPGDLKEKLDPYMQPLYDALRDMIPHERLEAYIEKGVIQIAPMAFMRGRTLDNAFVILDEAQNTSHAQMKMFLTRMGKHAKFIITGDPGQVDLPKRTISGLKEALLVLKNVKGIGVITLDDKDVIRHKLVKKVIHAYKEIENQK</sequence>
<name>A0A507ZR01_9FLAO</name>
<dbReference type="InterPro" id="IPR003714">
    <property type="entry name" value="PhoH"/>
</dbReference>
<dbReference type="Pfam" id="PF02562">
    <property type="entry name" value="PhoH"/>
    <property type="match status" value="1"/>
</dbReference>
<protein>
    <recommendedName>
        <fullName evidence="6">PhoH-like protein</fullName>
    </recommendedName>
</protein>
<keyword evidence="9" id="KW-1185">Reference proteome</keyword>
<evidence type="ECO:0000256" key="4">
    <source>
        <dbReference type="ARBA" id="ARBA00022741"/>
    </source>
</evidence>
<dbReference type="OrthoDB" id="9773137at2"/>